<dbReference type="Pfam" id="PF05430">
    <property type="entry name" value="Methyltransf_30"/>
    <property type="match status" value="1"/>
</dbReference>
<comment type="subcellular location">
    <subcellularLocation>
        <location evidence="10">Cytoplasm</location>
    </subcellularLocation>
</comment>
<proteinExistence type="inferred from homology"/>
<name>A0ABQ5ZZ28_9GAMM</name>
<keyword evidence="7 10" id="KW-0274">FAD</keyword>
<gene>
    <name evidence="10 13" type="primary">mnmC</name>
    <name evidence="13" type="ORF">GCM10007878_26480</name>
</gene>
<dbReference type="InterPro" id="IPR029063">
    <property type="entry name" value="SAM-dependent_MTases_sf"/>
</dbReference>
<comment type="similarity">
    <text evidence="10">In the N-terminal section; belongs to the methyltransferase superfamily. tRNA (mnm(5)s(2)U34)-methyltransferase family.</text>
</comment>
<dbReference type="Gene3D" id="3.40.50.150">
    <property type="entry name" value="Vaccinia Virus protein VP39"/>
    <property type="match status" value="1"/>
</dbReference>
<dbReference type="RefSeq" id="WP_150112025.1">
    <property type="nucleotide sequence ID" value="NZ_BSOR01000079.1"/>
</dbReference>
<feature type="domain" description="MnmC-like methyltransferase" evidence="12">
    <location>
        <begin position="125"/>
        <end position="245"/>
    </location>
</feature>
<dbReference type="Gene3D" id="3.50.50.60">
    <property type="entry name" value="FAD/NAD(P)-binding domain"/>
    <property type="match status" value="1"/>
</dbReference>
<protein>
    <recommendedName>
        <fullName evidence="10">tRNA 5-methylaminomethyl-2-thiouridine biosynthesis bifunctional protein MnmC</fullName>
        <shortName evidence="10">tRNA mnm(5)s(2)U biosynthesis bifunctional protein</shortName>
    </recommendedName>
    <domain>
        <recommendedName>
            <fullName evidence="10">tRNA (mnm(5)s(2)U34)-methyltransferase</fullName>
            <ecNumber evidence="10">2.1.1.61</ecNumber>
        </recommendedName>
    </domain>
    <domain>
        <recommendedName>
            <fullName evidence="10">FAD-dependent cmnm(5)s(2)U34 oxidoreductase</fullName>
            <ecNumber evidence="10">1.5.-.-</ecNumber>
        </recommendedName>
    </domain>
</protein>
<accession>A0ABQ5ZZ28</accession>
<evidence type="ECO:0000256" key="9">
    <source>
        <dbReference type="ARBA" id="ARBA00023268"/>
    </source>
</evidence>
<comment type="catalytic activity">
    <reaction evidence="10">
        <text>5-aminomethyl-2-thiouridine(34) in tRNA + S-adenosyl-L-methionine = 5-methylaminomethyl-2-thiouridine(34) in tRNA + S-adenosyl-L-homocysteine + H(+)</text>
        <dbReference type="Rhea" id="RHEA:19569"/>
        <dbReference type="Rhea" id="RHEA-COMP:10195"/>
        <dbReference type="Rhea" id="RHEA-COMP:10197"/>
        <dbReference type="ChEBI" id="CHEBI:15378"/>
        <dbReference type="ChEBI" id="CHEBI:57856"/>
        <dbReference type="ChEBI" id="CHEBI:59789"/>
        <dbReference type="ChEBI" id="CHEBI:74454"/>
        <dbReference type="ChEBI" id="CHEBI:74455"/>
        <dbReference type="EC" id="2.1.1.61"/>
    </reaction>
</comment>
<dbReference type="SUPFAM" id="SSF51905">
    <property type="entry name" value="FAD/NAD(P)-binding domain"/>
    <property type="match status" value="1"/>
</dbReference>
<keyword evidence="14" id="KW-1185">Reference proteome</keyword>
<evidence type="ECO:0000259" key="12">
    <source>
        <dbReference type="Pfam" id="PF05430"/>
    </source>
</evidence>
<keyword evidence="4 10" id="KW-0808">Transferase</keyword>
<dbReference type="EC" id="2.1.1.61" evidence="10"/>
<evidence type="ECO:0000256" key="3">
    <source>
        <dbReference type="ARBA" id="ARBA00022630"/>
    </source>
</evidence>
<dbReference type="NCBIfam" id="NF002481">
    <property type="entry name" value="PRK01747.1-2"/>
    <property type="match status" value="1"/>
</dbReference>
<dbReference type="EMBL" id="BSOR01000079">
    <property type="protein sequence ID" value="GLR65209.1"/>
    <property type="molecule type" value="Genomic_DNA"/>
</dbReference>
<comment type="function">
    <text evidence="10">Catalyzes the last two steps in the biosynthesis of 5-methylaminomethyl-2-thiouridine (mnm(5)s(2)U) at the wobble position (U34) in tRNA. Catalyzes the FAD-dependent demodification of cmnm(5)s(2)U34 to nm(5)s(2)U34, followed by the transfer of a methyl group from S-adenosyl-L-methionine to nm(5)s(2)U34, to form mnm(5)s(2)U34.</text>
</comment>
<feature type="region of interest" description="tRNA (mnm(5)s(2)U34)-methyltransferase" evidence="10">
    <location>
        <begin position="1"/>
        <end position="247"/>
    </location>
</feature>
<evidence type="ECO:0000313" key="14">
    <source>
        <dbReference type="Proteomes" id="UP001156682"/>
    </source>
</evidence>
<sequence length="673" mass="73930">MPTYINPEFANYQQPRQLETASLDWQATTPLAESFDDVYFSRDQGIAESNYVFLQQNNLPERWQTWQAERAFVMGETGFGTGLNLLVAMASFLKTAPVTARLHWISTELYPLTPEDLKQAHAFWPELAEYAELLQKNYPLPISGFHRLNLHPRITLDLLLGDAATNLSGLAGRVDAWCLDGFAPSKNPSMWTDNLFSAIGQASDLGTTFATFTAAGLVRRGLAKVGFQVKKVKGFGRKREMLRGIFSELPATKDTPNQPPLNLNNKIAIVGAGLSGLATAQALIKRGFKVDMYEAKMPAAGGSGNKQGALYIKLAVDANPSSRFYLAGLEFSRRWLESLDPEQTLWSPSGVLQLATNEREAKRQQRFLVKQQLPKDLVTGVNQKQASELAGTNTSAGGLFFSRAGWVKPKQLCEQLVKTCKGLKLYSQQKVTDLAPVNPADKKAGWQMTTASGKKVYQQVVICCADAAKAFTPSHWLPVTAVRGQVSYLSLNQTDQSLNKPNSVVCGKGYTLPPTKSTLCFGASFDANNPSSALSQADQLQNQQELTTILPNLLAELEKPQTAKQELDGRVSFRCASPDYLPLVGQLADLEAWQKGYQSTQSSWAVSDFPNNWSHSGLWLNLGHGSRGLASIPISAELLASQLVGEPAPFEQELVDCLNPARFILKDLKRQKP</sequence>
<dbReference type="Proteomes" id="UP001156682">
    <property type="component" value="Unassembled WGS sequence"/>
</dbReference>
<keyword evidence="2 10" id="KW-0489">Methyltransferase</keyword>
<dbReference type="InterPro" id="IPR036188">
    <property type="entry name" value="FAD/NAD-bd_sf"/>
</dbReference>
<dbReference type="InterPro" id="IPR006076">
    <property type="entry name" value="FAD-dep_OxRdtase"/>
</dbReference>
<dbReference type="InterPro" id="IPR017610">
    <property type="entry name" value="tRNA_S-uridine_synth_MnmC_C"/>
</dbReference>
<comment type="cofactor">
    <cofactor evidence="10">
        <name>FAD</name>
        <dbReference type="ChEBI" id="CHEBI:57692"/>
    </cofactor>
</comment>
<keyword evidence="5 10" id="KW-0949">S-adenosyl-L-methionine</keyword>
<dbReference type="InterPro" id="IPR008471">
    <property type="entry name" value="MnmC-like_methylTransf"/>
</dbReference>
<evidence type="ECO:0000259" key="11">
    <source>
        <dbReference type="Pfam" id="PF01266"/>
    </source>
</evidence>
<feature type="region of interest" description="FAD-dependent cmnm(5)s(2)U34 oxidoreductase" evidence="10">
    <location>
        <begin position="270"/>
        <end position="673"/>
    </location>
</feature>
<dbReference type="Gene3D" id="3.30.9.10">
    <property type="entry name" value="D-Amino Acid Oxidase, subunit A, domain 2"/>
    <property type="match status" value="1"/>
</dbReference>
<evidence type="ECO:0000256" key="10">
    <source>
        <dbReference type="HAMAP-Rule" id="MF_01102"/>
    </source>
</evidence>
<dbReference type="NCBIfam" id="TIGR03197">
    <property type="entry name" value="MnmC_Cterm"/>
    <property type="match status" value="1"/>
</dbReference>
<evidence type="ECO:0000256" key="8">
    <source>
        <dbReference type="ARBA" id="ARBA00023002"/>
    </source>
</evidence>
<keyword evidence="8 10" id="KW-0560">Oxidoreductase</keyword>
<evidence type="ECO:0000256" key="4">
    <source>
        <dbReference type="ARBA" id="ARBA00022679"/>
    </source>
</evidence>
<dbReference type="EC" id="1.5.-.-" evidence="10"/>
<dbReference type="InterPro" id="IPR023032">
    <property type="entry name" value="tRNA_MAMT_biosynth_bifunc_MnmC"/>
</dbReference>
<evidence type="ECO:0000313" key="13">
    <source>
        <dbReference type="EMBL" id="GLR65209.1"/>
    </source>
</evidence>
<feature type="domain" description="FAD dependent oxidoreductase" evidence="11">
    <location>
        <begin position="266"/>
        <end position="641"/>
    </location>
</feature>
<dbReference type="InterPro" id="IPR047785">
    <property type="entry name" value="tRNA_MNMC2"/>
</dbReference>
<evidence type="ECO:0000256" key="2">
    <source>
        <dbReference type="ARBA" id="ARBA00022603"/>
    </source>
</evidence>
<dbReference type="PANTHER" id="PTHR13847:SF283">
    <property type="entry name" value="TRNA 5-METHYLAMINOMETHYL-2-THIOURIDINE BIOSYNTHESIS BIFUNCTIONAL PROTEIN MNMC"/>
    <property type="match status" value="1"/>
</dbReference>
<dbReference type="PANTHER" id="PTHR13847">
    <property type="entry name" value="SARCOSINE DEHYDROGENASE-RELATED"/>
    <property type="match status" value="1"/>
</dbReference>
<comment type="similarity">
    <text evidence="10">In the C-terminal section; belongs to the DAO family.</text>
</comment>
<evidence type="ECO:0000256" key="6">
    <source>
        <dbReference type="ARBA" id="ARBA00022694"/>
    </source>
</evidence>
<dbReference type="HAMAP" id="MF_01102">
    <property type="entry name" value="MnmC"/>
    <property type="match status" value="1"/>
</dbReference>
<evidence type="ECO:0000256" key="1">
    <source>
        <dbReference type="ARBA" id="ARBA00022490"/>
    </source>
</evidence>
<evidence type="ECO:0000256" key="7">
    <source>
        <dbReference type="ARBA" id="ARBA00022827"/>
    </source>
</evidence>
<reference evidence="14" key="1">
    <citation type="journal article" date="2019" name="Int. J. Syst. Evol. Microbiol.">
        <title>The Global Catalogue of Microorganisms (GCM) 10K type strain sequencing project: providing services to taxonomists for standard genome sequencing and annotation.</title>
        <authorList>
            <consortium name="The Broad Institute Genomics Platform"/>
            <consortium name="The Broad Institute Genome Sequencing Center for Infectious Disease"/>
            <person name="Wu L."/>
            <person name="Ma J."/>
        </authorList>
    </citation>
    <scope>NUCLEOTIDE SEQUENCE [LARGE SCALE GENOMIC DNA]</scope>
    <source>
        <strain evidence="14">NBRC 100033</strain>
    </source>
</reference>
<evidence type="ECO:0000256" key="5">
    <source>
        <dbReference type="ARBA" id="ARBA00022691"/>
    </source>
</evidence>
<keyword evidence="3 10" id="KW-0285">Flavoprotein</keyword>
<keyword evidence="1 10" id="KW-0963">Cytoplasm</keyword>
<keyword evidence="9 10" id="KW-0511">Multifunctional enzyme</keyword>
<comment type="caution">
    <text evidence="13">The sequence shown here is derived from an EMBL/GenBank/DDBJ whole genome shotgun (WGS) entry which is preliminary data.</text>
</comment>
<keyword evidence="6 10" id="KW-0819">tRNA processing</keyword>
<organism evidence="13 14">
    <name type="scientific">Marinospirillum insulare</name>
    <dbReference type="NCBI Taxonomy" id="217169"/>
    <lineage>
        <taxon>Bacteria</taxon>
        <taxon>Pseudomonadati</taxon>
        <taxon>Pseudomonadota</taxon>
        <taxon>Gammaproteobacteria</taxon>
        <taxon>Oceanospirillales</taxon>
        <taxon>Oceanospirillaceae</taxon>
        <taxon>Marinospirillum</taxon>
    </lineage>
</organism>
<dbReference type="Pfam" id="PF01266">
    <property type="entry name" value="DAO"/>
    <property type="match status" value="1"/>
</dbReference>
<dbReference type="NCBIfam" id="NF033855">
    <property type="entry name" value="tRNA_MNMC2"/>
    <property type="match status" value="1"/>
</dbReference>